<name>A0A8J6FBE1_ELECQ</name>
<dbReference type="PANTHER" id="PTHR21178:SF8">
    <property type="entry name" value="CILIA- AND FLAGELLA-ASSOCIATED PROTEIN 61"/>
    <property type="match status" value="1"/>
</dbReference>
<evidence type="ECO:0008006" key="6">
    <source>
        <dbReference type="Google" id="ProtNLM"/>
    </source>
</evidence>
<dbReference type="Gene3D" id="3.40.630.30">
    <property type="match status" value="1"/>
</dbReference>
<dbReference type="Pfam" id="PF16092">
    <property type="entry name" value="CFAP61_N"/>
    <property type="match status" value="2"/>
</dbReference>
<dbReference type="Proteomes" id="UP000770717">
    <property type="component" value="Unassembled WGS sequence"/>
</dbReference>
<accession>A0A8J6FBE1</accession>
<evidence type="ECO:0000259" key="3">
    <source>
        <dbReference type="Pfam" id="PF23150"/>
    </source>
</evidence>
<comment type="caution">
    <text evidence="4">The sequence shown here is derived from an EMBL/GenBank/DDBJ whole genome shotgun (WGS) entry which is preliminary data.</text>
</comment>
<gene>
    <name evidence="4" type="ORF">GDO78_009909</name>
</gene>
<dbReference type="SUPFAM" id="SSF55729">
    <property type="entry name" value="Acyl-CoA N-acyltransferases (Nat)"/>
    <property type="match status" value="1"/>
</dbReference>
<dbReference type="OrthoDB" id="382863at2759"/>
<dbReference type="InterPro" id="IPR016181">
    <property type="entry name" value="Acyl_CoA_acyltransferase"/>
</dbReference>
<evidence type="ECO:0000259" key="2">
    <source>
        <dbReference type="Pfam" id="PF16092"/>
    </source>
</evidence>
<dbReference type="PANTHER" id="PTHR21178">
    <property type="entry name" value="CILIA- AND FLAGELLA-ASSOCIATED PROTEIN 61"/>
    <property type="match status" value="1"/>
</dbReference>
<protein>
    <recommendedName>
        <fullName evidence="6">Cilia- and flagella-associated protein 61 N-terminal domain-containing protein</fullName>
    </recommendedName>
</protein>
<evidence type="ECO:0000313" key="5">
    <source>
        <dbReference type="Proteomes" id="UP000770717"/>
    </source>
</evidence>
<reference evidence="4" key="1">
    <citation type="thesis" date="2020" institute="ProQuest LLC" country="789 East Eisenhower Parkway, Ann Arbor, MI, USA">
        <title>Comparative Genomics and Chromosome Evolution.</title>
        <authorList>
            <person name="Mudd A.B."/>
        </authorList>
    </citation>
    <scope>NUCLEOTIDE SEQUENCE</scope>
    <source>
        <strain evidence="4">HN-11 Male</strain>
        <tissue evidence="4">Kidney and liver</tissue>
    </source>
</reference>
<dbReference type="SUPFAM" id="SSF51905">
    <property type="entry name" value="FAD/NAD(P)-binding domain"/>
    <property type="match status" value="1"/>
</dbReference>
<dbReference type="EMBL" id="WNTK01000005">
    <property type="protein sequence ID" value="KAG9484246.1"/>
    <property type="molecule type" value="Genomic_DNA"/>
</dbReference>
<feature type="region of interest" description="Disordered" evidence="1">
    <location>
        <begin position="341"/>
        <end position="380"/>
    </location>
</feature>
<dbReference type="Pfam" id="PF23150">
    <property type="entry name" value="CFAP61_dimer"/>
    <property type="match status" value="1"/>
</dbReference>
<dbReference type="AlphaFoldDB" id="A0A8J6FBE1"/>
<keyword evidence="5" id="KW-1185">Reference proteome</keyword>
<feature type="domain" description="Cilia- and flagella-associated protein 61 N-terminal" evidence="2">
    <location>
        <begin position="15"/>
        <end position="269"/>
    </location>
</feature>
<dbReference type="InterPro" id="IPR038884">
    <property type="entry name" value="CFAP61"/>
</dbReference>
<evidence type="ECO:0000313" key="4">
    <source>
        <dbReference type="EMBL" id="KAG9484246.1"/>
    </source>
</evidence>
<dbReference type="InterPro" id="IPR056299">
    <property type="entry name" value="CFAP61_dimer"/>
</dbReference>
<feature type="domain" description="Cilia- and flagella-associated protein 61 N-terminal" evidence="2">
    <location>
        <begin position="393"/>
        <end position="547"/>
    </location>
</feature>
<dbReference type="InterPro" id="IPR036188">
    <property type="entry name" value="FAD/NAD-bd_sf"/>
</dbReference>
<evidence type="ECO:0000256" key="1">
    <source>
        <dbReference type="SAM" id="MobiDB-lite"/>
    </source>
</evidence>
<feature type="domain" description="CFAP61 dimerisation" evidence="3">
    <location>
        <begin position="1050"/>
        <end position="1168"/>
    </location>
</feature>
<sequence>MTLLTSESGTSEVVTVRRADSLDVRGISKLKAASTQQVFGNVNVIYILEKSNLAVTISDEKNNVIANAAFLDYPSWDVTDQAEWEDWMYKHYEETDQCTPLNTLFLHLFVSKDEFSLQSIKEIMRAAFNAVADLHFVCLITPHKVTLPPALASVFEPVRNVPGSKFAEKFSMYICHRHKHCPQLHIRKARVEDHDDLIPIFMCHNDTLKATYGEYFLAELIKAQDEHNHAVVCEDQGYAVGFMSVCSEVNVQLLQDSFDLAPFHGLCKPHPDDVLQRTDEPGSEIGDVMLSRQTSQRSGSKLSQLSDVISIQGTDEKPDLHQESGIPLNSESNATEIVPEQNELQQKETVSRASSADDAIRGVNCRTSGTPSTEAERPPFSPVYKGDATAFCIQLFCIDEKHETRSIDFLSHVFGLFPDKDFCIITVPHLTPEFPLLQSFVRAVPRSTCTLPQELYIFHRAGLINCLQVRAAKRSDVQAVENLIESLHLHESILDDLKIYNEARRDADGTPVQAFVAEVADQVVGIAVIRNEEDIEYIRSHYNIEDFIYFNHYQRNEHGHLHHYAFNPIFKHYSRHFLKEILRLSHKSALYYPVYPPYDKNQFKNPCSHSLTSALHYMVPVRPRRQIVYPLEKLGINAPSKQVSKDQVRVRVINEWNRLPQEAPPYALYHINRKLTLEPKVTINARIVVVGASDVGISFLETLVFCPHLKFNNIILISTHGLPGNNSCMDQSFLASSHCYNDKDYALMSLRSWVNVVVGKMTGIDRAAKFVIVSNYRKVPYDHLILCTGQQYQVPCPSGVDISKFLNNQDIPDCSTEMYTVKIPSNFFTLHDAEDCLTAMNWMKDKVVNQKGHVVVYGDTLDSYTTVAALMALGICASRIHFVQPPLRSNITCFNNHAIEEAVQKGLSAAGVTTYYNCKLAQWNEGADPDPIDCASFTTDSEPLRLSCIAFFNFFEKKVDYDAFKAMNSACLVYDGKLVIDTRFHTNDSSIRAAGPLTKYSNRYYVNEWSHSYFSSKEIGIQLAAAMLPLFDPTLEPLSEPSQDCDRLIPIYKGPTIQGGLLPGGYYYLHVAKPVIPSPLQTQMARPNYGQEIITGNAVNGDYFRLHINQYSMVEAITCLSLKPFPASNLICLYGQHERLLNNLCSRFQEGLIQDLYSYFMEAWCMAIYHDRFIDFQQEVHEILASKKVCDQPSMKELVQKVTDDELNLVESPQKYLRRVLEQNGYKKDMEKRILSYLNYNSNHLSMFARPGIV</sequence>
<organism evidence="4 5">
    <name type="scientific">Eleutherodactylus coqui</name>
    <name type="common">Puerto Rican coqui</name>
    <dbReference type="NCBI Taxonomy" id="57060"/>
    <lineage>
        <taxon>Eukaryota</taxon>
        <taxon>Metazoa</taxon>
        <taxon>Chordata</taxon>
        <taxon>Craniata</taxon>
        <taxon>Vertebrata</taxon>
        <taxon>Euteleostomi</taxon>
        <taxon>Amphibia</taxon>
        <taxon>Batrachia</taxon>
        <taxon>Anura</taxon>
        <taxon>Neobatrachia</taxon>
        <taxon>Hyloidea</taxon>
        <taxon>Eleutherodactylidae</taxon>
        <taxon>Eleutherodactylinae</taxon>
        <taxon>Eleutherodactylus</taxon>
        <taxon>Eleutherodactylus</taxon>
    </lineage>
</organism>
<proteinExistence type="predicted"/>
<dbReference type="Gene3D" id="3.50.50.60">
    <property type="entry name" value="FAD/NAD(P)-binding domain"/>
    <property type="match status" value="2"/>
</dbReference>
<dbReference type="InterPro" id="IPR032151">
    <property type="entry name" value="CFAP61_N"/>
</dbReference>